<keyword evidence="5 8" id="KW-0812">Transmembrane</keyword>
<evidence type="ECO:0000256" key="5">
    <source>
        <dbReference type="ARBA" id="ARBA00022692"/>
    </source>
</evidence>
<name>A0AAX2ZKY0_9FIRM</name>
<sequence length="458" mass="49292">MRFDFASVFFSPYILMFLAVITGLFFGKIKFGKFSFGISGALFTGLFIGWGAFKYASGIPKNGGSYEAAQSLLDSGVIPSEFFDIFLILFVAAVGLLAAKDMGVVLRKYGAKFVILGLVITFSSAAATYMATWFSKDSNTYEVSGVYTGALTSSPGLAAAIETARGHATEKTLNYETMTDKEKVKFLEMAGVGEKNIPKDINDFKLTDEIKQQFIKNAEASIGAGHAIGYPFGVFIVILAVNFLPSIFKIDVEKERLQYRKELEDARKTSKGKEIPETKFDMLGFTIACIFGYLLGNINIYLPFVGYFSLGSTGGVLIGSLIVGYIGKLGKISFRMDGKILGVIRDVSLVFFLAIVGLRYGYKAIDALVGSGAFLAIISLVIGIVGMMIGFLLGRYVFKINWLMLSGAICGGMTSTPGLGAAIEAAGSDEPAAGYGATYPFALLGMVIFTIILHKLPM</sequence>
<organism evidence="10 11">
    <name type="scientific">Terrisporobacter hibernicus</name>
    <dbReference type="NCBI Taxonomy" id="2813371"/>
    <lineage>
        <taxon>Bacteria</taxon>
        <taxon>Bacillati</taxon>
        <taxon>Bacillota</taxon>
        <taxon>Clostridia</taxon>
        <taxon>Peptostreptococcales</taxon>
        <taxon>Peptostreptococcaceae</taxon>
        <taxon>Terrisporobacter</taxon>
    </lineage>
</organism>
<feature type="transmembrane region" description="Helical" evidence="8">
    <location>
        <begin position="82"/>
        <end position="99"/>
    </location>
</feature>
<evidence type="ECO:0000256" key="6">
    <source>
        <dbReference type="ARBA" id="ARBA00022989"/>
    </source>
</evidence>
<feature type="transmembrane region" description="Helical" evidence="8">
    <location>
        <begin position="6"/>
        <end position="27"/>
    </location>
</feature>
<comment type="similarity">
    <text evidence="2">Belongs to the AAE transporter (TC 2.A.81) family.</text>
</comment>
<dbReference type="PANTHER" id="PTHR30445:SF3">
    <property type="entry name" value="TRANSPORT PROTEIN YIDE-RELATED"/>
    <property type="match status" value="1"/>
</dbReference>
<keyword evidence="7 8" id="KW-0472">Membrane</keyword>
<feature type="transmembrane region" description="Helical" evidence="8">
    <location>
        <begin position="368"/>
        <end position="393"/>
    </location>
</feature>
<dbReference type="Pfam" id="PF06826">
    <property type="entry name" value="Asp-Al_Ex"/>
    <property type="match status" value="2"/>
</dbReference>
<keyword evidence="4" id="KW-1003">Cell membrane</keyword>
<dbReference type="InterPro" id="IPR006512">
    <property type="entry name" value="YidE_YbjL"/>
</dbReference>
<evidence type="ECO:0000256" key="2">
    <source>
        <dbReference type="ARBA" id="ARBA00009854"/>
    </source>
</evidence>
<dbReference type="KEGG" id="tem:JW646_06265"/>
<evidence type="ECO:0000256" key="3">
    <source>
        <dbReference type="ARBA" id="ARBA00022448"/>
    </source>
</evidence>
<dbReference type="Proteomes" id="UP001198983">
    <property type="component" value="Chromosome"/>
</dbReference>
<evidence type="ECO:0000256" key="7">
    <source>
        <dbReference type="ARBA" id="ARBA00023136"/>
    </source>
</evidence>
<evidence type="ECO:0000313" key="10">
    <source>
        <dbReference type="EMBL" id="UEL49047.1"/>
    </source>
</evidence>
<keyword evidence="11" id="KW-1185">Reference proteome</keyword>
<proteinExistence type="inferred from homology"/>
<dbReference type="NCBIfam" id="TIGR01625">
    <property type="entry name" value="YidE_YbjL_dupl"/>
    <property type="match status" value="1"/>
</dbReference>
<feature type="transmembrane region" description="Helical" evidence="8">
    <location>
        <begin position="111"/>
        <end position="134"/>
    </location>
</feature>
<feature type="transmembrane region" description="Helical" evidence="8">
    <location>
        <begin position="228"/>
        <end position="248"/>
    </location>
</feature>
<feature type="transmembrane region" description="Helical" evidence="8">
    <location>
        <begin position="280"/>
        <end position="298"/>
    </location>
</feature>
<feature type="domain" description="YidE/YbjL duplication" evidence="9">
    <location>
        <begin position="16"/>
        <end position="244"/>
    </location>
</feature>
<dbReference type="PANTHER" id="PTHR30445">
    <property type="entry name" value="K(+)_H(+) ANTIPORTER SUBUNIT KHTT"/>
    <property type="match status" value="1"/>
</dbReference>
<dbReference type="GO" id="GO:0005886">
    <property type="term" value="C:plasma membrane"/>
    <property type="evidence" value="ECO:0007669"/>
    <property type="project" value="UniProtKB-SubCell"/>
</dbReference>
<dbReference type="RefSeq" id="WP_228416944.1">
    <property type="nucleotide sequence ID" value="NZ_CP081135.1"/>
</dbReference>
<feature type="transmembrane region" description="Helical" evidence="8">
    <location>
        <begin position="432"/>
        <end position="453"/>
    </location>
</feature>
<feature type="transmembrane region" description="Helical" evidence="8">
    <location>
        <begin position="400"/>
        <end position="420"/>
    </location>
</feature>
<feature type="domain" description="YidE/YbjL duplication" evidence="9">
    <location>
        <begin position="286"/>
        <end position="454"/>
    </location>
</feature>
<dbReference type="EMBL" id="CP081135">
    <property type="protein sequence ID" value="UEL49047.1"/>
    <property type="molecule type" value="Genomic_DNA"/>
</dbReference>
<evidence type="ECO:0000313" key="11">
    <source>
        <dbReference type="Proteomes" id="UP001198983"/>
    </source>
</evidence>
<evidence type="ECO:0000256" key="4">
    <source>
        <dbReference type="ARBA" id="ARBA00022475"/>
    </source>
</evidence>
<evidence type="ECO:0000256" key="1">
    <source>
        <dbReference type="ARBA" id="ARBA00004651"/>
    </source>
</evidence>
<dbReference type="AlphaFoldDB" id="A0AAX2ZKY0"/>
<dbReference type="InterPro" id="IPR050144">
    <property type="entry name" value="AAE_transporter"/>
</dbReference>
<gene>
    <name evidence="10" type="ORF">JW646_06265</name>
</gene>
<comment type="subcellular location">
    <subcellularLocation>
        <location evidence="1">Cell membrane</location>
        <topology evidence="1">Multi-pass membrane protein</topology>
    </subcellularLocation>
</comment>
<reference evidence="10 11" key="1">
    <citation type="journal article" date="2023" name="Int. J. Syst. Evol. Microbiol.">
        <title>Terrisporobacter hibernicus sp. nov., isolated from bovine faeces in Northern Ireland.</title>
        <authorList>
            <person name="Mitchell M."/>
            <person name="Nguyen S.V."/>
            <person name="Connor M."/>
            <person name="Fairley D.J."/>
            <person name="Donoghue O."/>
            <person name="Marshall H."/>
            <person name="Koolman L."/>
            <person name="McMullan G."/>
            <person name="Schaffer K.E."/>
            <person name="McGrath J.W."/>
            <person name="Fanning S."/>
        </authorList>
    </citation>
    <scope>NUCLEOTIDE SEQUENCE [LARGE SCALE GENOMIC DNA]</scope>
    <source>
        <strain evidence="10 11">MCA3</strain>
    </source>
</reference>
<evidence type="ECO:0000256" key="8">
    <source>
        <dbReference type="SAM" id="Phobius"/>
    </source>
</evidence>
<feature type="transmembrane region" description="Helical" evidence="8">
    <location>
        <begin position="34"/>
        <end position="53"/>
    </location>
</feature>
<protein>
    <recommendedName>
        <fullName evidence="9">YidE/YbjL duplication domain-containing protein</fullName>
    </recommendedName>
</protein>
<evidence type="ECO:0000259" key="9">
    <source>
        <dbReference type="Pfam" id="PF06826"/>
    </source>
</evidence>
<feature type="transmembrane region" description="Helical" evidence="8">
    <location>
        <begin position="304"/>
        <end position="327"/>
    </location>
</feature>
<feature type="transmembrane region" description="Helical" evidence="8">
    <location>
        <begin position="339"/>
        <end position="362"/>
    </location>
</feature>
<accession>A0AAX2ZKY0</accession>
<keyword evidence="3" id="KW-0813">Transport</keyword>
<keyword evidence="6 8" id="KW-1133">Transmembrane helix</keyword>